<feature type="non-terminal residue" evidence="1">
    <location>
        <position position="51"/>
    </location>
</feature>
<comment type="caution">
    <text evidence="1">The sequence shown here is derived from an EMBL/GenBank/DDBJ whole genome shotgun (WGS) entry which is preliminary data.</text>
</comment>
<proteinExistence type="predicted"/>
<evidence type="ECO:0000313" key="1">
    <source>
        <dbReference type="EMBL" id="GAJ22799.1"/>
    </source>
</evidence>
<organism evidence="1">
    <name type="scientific">marine sediment metagenome</name>
    <dbReference type="NCBI Taxonomy" id="412755"/>
    <lineage>
        <taxon>unclassified sequences</taxon>
        <taxon>metagenomes</taxon>
        <taxon>ecological metagenomes</taxon>
    </lineage>
</organism>
<protein>
    <submittedName>
        <fullName evidence="1">Uncharacterized protein</fullName>
    </submittedName>
</protein>
<name>X1UZB8_9ZZZZ</name>
<dbReference type="AlphaFoldDB" id="X1UZB8"/>
<gene>
    <name evidence="1" type="ORF">S12H4_59004</name>
</gene>
<reference evidence="1" key="1">
    <citation type="journal article" date="2014" name="Front. Microbiol.">
        <title>High frequency of phylogenetically diverse reductive dehalogenase-homologous genes in deep subseafloor sedimentary metagenomes.</title>
        <authorList>
            <person name="Kawai M."/>
            <person name="Futagami T."/>
            <person name="Toyoda A."/>
            <person name="Takaki Y."/>
            <person name="Nishi S."/>
            <person name="Hori S."/>
            <person name="Arai W."/>
            <person name="Tsubouchi T."/>
            <person name="Morono Y."/>
            <person name="Uchiyama I."/>
            <person name="Ito T."/>
            <person name="Fujiyama A."/>
            <person name="Inagaki F."/>
            <person name="Takami H."/>
        </authorList>
    </citation>
    <scope>NUCLEOTIDE SEQUENCE</scope>
    <source>
        <strain evidence="1">Expedition CK06-06</strain>
    </source>
</reference>
<dbReference type="EMBL" id="BARW01038447">
    <property type="protein sequence ID" value="GAJ22799.1"/>
    <property type="molecule type" value="Genomic_DNA"/>
</dbReference>
<accession>X1UZB8</accession>
<sequence length="51" mass="6075">MEENDICDLVNHLREVRDQLHSDADKLRDAANVLEEGMYRRYKSKKEEVDP</sequence>